<protein>
    <submittedName>
        <fullName evidence="3">Uncharacterized protein LOC100900414</fullName>
    </submittedName>
</protein>
<dbReference type="InterPro" id="IPR038606">
    <property type="entry name" value="To_sf"/>
</dbReference>
<dbReference type="GeneID" id="100900414"/>
<dbReference type="Pfam" id="PF16984">
    <property type="entry name" value="Grp7_allergen"/>
    <property type="match status" value="1"/>
</dbReference>
<feature type="signal peptide" evidence="1">
    <location>
        <begin position="1"/>
        <end position="20"/>
    </location>
</feature>
<evidence type="ECO:0000256" key="1">
    <source>
        <dbReference type="SAM" id="SignalP"/>
    </source>
</evidence>
<dbReference type="PANTHER" id="PTHR11008">
    <property type="entry name" value="PROTEIN TAKEOUT-LIKE PROTEIN"/>
    <property type="match status" value="1"/>
</dbReference>
<dbReference type="AlphaFoldDB" id="A0AAJ7SGY4"/>
<dbReference type="InterPro" id="IPR010562">
    <property type="entry name" value="Haemolymph_juvenile_hormone-bd"/>
</dbReference>
<dbReference type="PANTHER" id="PTHR11008:SF9">
    <property type="entry name" value="PROTEIN TAKEOUT-LIKE PROTEIN"/>
    <property type="match status" value="1"/>
</dbReference>
<reference evidence="3" key="1">
    <citation type="submission" date="2025-08" db="UniProtKB">
        <authorList>
            <consortium name="RefSeq"/>
        </authorList>
    </citation>
    <scope>IDENTIFICATION</scope>
</reference>
<evidence type="ECO:0000313" key="2">
    <source>
        <dbReference type="Proteomes" id="UP000694867"/>
    </source>
</evidence>
<dbReference type="Proteomes" id="UP000694867">
    <property type="component" value="Unplaced"/>
</dbReference>
<feature type="chain" id="PRO_5042466609" evidence="1">
    <location>
        <begin position="21"/>
        <end position="476"/>
    </location>
</feature>
<sequence>MEKWLLLSVFLGICAPLTHQVVPDGYYEEEPDPLEDVEVRDKDFATIPKLDRQTAVSFKLSSFINHLLKEKISRREMLDPSQLLRKNLDDPLFLNDIIIDQQEMFNSIRANFTKLRIIGLKHAALDRVVMNLSGQNLVIEASIPYVQVVGRYNVSSYIAFVSLEGAERLTLNTTGLQISVKAHFYNNGSTLQISEIEAKAGADSVELQLHGLSSWGSSLVSLCSDVIFENIKDGLIEDLRSGFKDRANEYLRQRVSLPKEFHYHEDELLIDALLYNANAYVLLSRHDPMKLQPYIAKIKQDLYLTVFSSELRLYRGYLSGLSTMRRLGDVLAVYSGKDGKTLSFQADFGFEGLNATYDYYAHVMGLGPVGTIQMDVKRVGIRLEVSLRLKKYAQFVIRSLEVYQVEGIDTTVSSFSSIFSKPWNLFAGLGSGDPATELIVNAVTAAFRSQLSGWVEESCKRNFQKQLDHIKLDMLR</sequence>
<proteinExistence type="predicted"/>
<dbReference type="InterPro" id="IPR038602">
    <property type="entry name" value="Mite_allergen_7_sf"/>
</dbReference>
<keyword evidence="2" id="KW-1185">Reference proteome</keyword>
<dbReference type="Pfam" id="PF06585">
    <property type="entry name" value="JHBP"/>
    <property type="match status" value="1"/>
</dbReference>
<keyword evidence="1" id="KW-0732">Signal</keyword>
<evidence type="ECO:0000313" key="3">
    <source>
        <dbReference type="RefSeq" id="XP_028967723.1"/>
    </source>
</evidence>
<dbReference type="InterPro" id="IPR020234">
    <property type="entry name" value="Mite_allergen_group-7"/>
</dbReference>
<dbReference type="RefSeq" id="XP_028967723.1">
    <property type="nucleotide sequence ID" value="XM_029111890.1"/>
</dbReference>
<accession>A0AAJ7SGY4</accession>
<dbReference type="Gene3D" id="3.15.10.50">
    <property type="match status" value="1"/>
</dbReference>
<gene>
    <name evidence="3" type="primary">LOC100900414</name>
</gene>
<organism evidence="2 3">
    <name type="scientific">Galendromus occidentalis</name>
    <name type="common">western predatory mite</name>
    <dbReference type="NCBI Taxonomy" id="34638"/>
    <lineage>
        <taxon>Eukaryota</taxon>
        <taxon>Metazoa</taxon>
        <taxon>Ecdysozoa</taxon>
        <taxon>Arthropoda</taxon>
        <taxon>Chelicerata</taxon>
        <taxon>Arachnida</taxon>
        <taxon>Acari</taxon>
        <taxon>Parasitiformes</taxon>
        <taxon>Mesostigmata</taxon>
        <taxon>Gamasina</taxon>
        <taxon>Phytoseioidea</taxon>
        <taxon>Phytoseiidae</taxon>
        <taxon>Typhlodrominae</taxon>
        <taxon>Galendromus</taxon>
    </lineage>
</organism>
<dbReference type="Gene3D" id="3.15.10.30">
    <property type="entry name" value="Haemolymph juvenile hormone binding protein"/>
    <property type="match status" value="1"/>
</dbReference>
<name>A0AAJ7SGY4_9ACAR</name>
<dbReference type="KEGG" id="goe:100900414"/>